<evidence type="ECO:0000256" key="6">
    <source>
        <dbReference type="SAM" id="SignalP"/>
    </source>
</evidence>
<accession>A0A7S0WWE3</accession>
<protein>
    <recommendedName>
        <fullName evidence="8">Thymus-specific serine protease</fullName>
    </recommendedName>
</protein>
<keyword evidence="3 6" id="KW-0732">Signal</keyword>
<gene>
    <name evidence="7" type="ORF">POBO1169_LOCUS17868</name>
</gene>
<name>A0A7S0WWE3_9CHLO</name>
<dbReference type="InterPro" id="IPR008758">
    <property type="entry name" value="Peptidase_S28"/>
</dbReference>
<dbReference type="Pfam" id="PF05577">
    <property type="entry name" value="Peptidase_S28"/>
    <property type="match status" value="1"/>
</dbReference>
<dbReference type="PANTHER" id="PTHR11010">
    <property type="entry name" value="PROTEASE S28 PRO-X CARBOXYPEPTIDASE-RELATED"/>
    <property type="match status" value="1"/>
</dbReference>
<evidence type="ECO:0000256" key="3">
    <source>
        <dbReference type="ARBA" id="ARBA00022729"/>
    </source>
</evidence>
<dbReference type="Gene3D" id="1.20.120.980">
    <property type="entry name" value="Serine carboxypeptidase S28, SKS domain"/>
    <property type="match status" value="1"/>
</dbReference>
<feature type="signal peptide" evidence="6">
    <location>
        <begin position="1"/>
        <end position="19"/>
    </location>
</feature>
<keyword evidence="2" id="KW-0645">Protease</keyword>
<dbReference type="AlphaFoldDB" id="A0A7S0WWE3"/>
<evidence type="ECO:0000256" key="1">
    <source>
        <dbReference type="ARBA" id="ARBA00011079"/>
    </source>
</evidence>
<keyword evidence="5" id="KW-0325">Glycoprotein</keyword>
<evidence type="ECO:0008006" key="8">
    <source>
        <dbReference type="Google" id="ProtNLM"/>
    </source>
</evidence>
<dbReference type="GO" id="GO:0006508">
    <property type="term" value="P:proteolysis"/>
    <property type="evidence" value="ECO:0007669"/>
    <property type="project" value="UniProtKB-KW"/>
</dbReference>
<dbReference type="InterPro" id="IPR042269">
    <property type="entry name" value="Ser_carbopepase_S28_SKS"/>
</dbReference>
<evidence type="ECO:0000256" key="4">
    <source>
        <dbReference type="ARBA" id="ARBA00022801"/>
    </source>
</evidence>
<dbReference type="InterPro" id="IPR029058">
    <property type="entry name" value="AB_hydrolase_fold"/>
</dbReference>
<organism evidence="7">
    <name type="scientific">Pyramimonas obovata</name>
    <dbReference type="NCBI Taxonomy" id="1411642"/>
    <lineage>
        <taxon>Eukaryota</taxon>
        <taxon>Viridiplantae</taxon>
        <taxon>Chlorophyta</taxon>
        <taxon>Pyramimonadophyceae</taxon>
        <taxon>Pyramimonadales</taxon>
        <taxon>Pyramimonadaceae</taxon>
        <taxon>Pyramimonas</taxon>
        <taxon>Pyramimonas incertae sedis</taxon>
    </lineage>
</organism>
<evidence type="ECO:0000313" key="7">
    <source>
        <dbReference type="EMBL" id="CAD8686808.1"/>
    </source>
</evidence>
<evidence type="ECO:0000256" key="5">
    <source>
        <dbReference type="ARBA" id="ARBA00023180"/>
    </source>
</evidence>
<evidence type="ECO:0000256" key="2">
    <source>
        <dbReference type="ARBA" id="ARBA00022670"/>
    </source>
</evidence>
<comment type="similarity">
    <text evidence="1">Belongs to the peptidase S28 family.</text>
</comment>
<dbReference type="GO" id="GO:0070008">
    <property type="term" value="F:serine-type exopeptidase activity"/>
    <property type="evidence" value="ECO:0007669"/>
    <property type="project" value="InterPro"/>
</dbReference>
<keyword evidence="4" id="KW-0378">Hydrolase</keyword>
<reference evidence="7" key="1">
    <citation type="submission" date="2021-01" db="EMBL/GenBank/DDBJ databases">
        <authorList>
            <person name="Corre E."/>
            <person name="Pelletier E."/>
            <person name="Niang G."/>
            <person name="Scheremetjew M."/>
            <person name="Finn R."/>
            <person name="Kale V."/>
            <person name="Holt S."/>
            <person name="Cochrane G."/>
            <person name="Meng A."/>
            <person name="Brown T."/>
            <person name="Cohen L."/>
        </authorList>
    </citation>
    <scope>NUCLEOTIDE SEQUENCE</scope>
    <source>
        <strain evidence="7">CCMP722</strain>
    </source>
</reference>
<dbReference type="PANTHER" id="PTHR11010:SF11">
    <property type="entry name" value="THYMUS-SPECIFIC SERINE PROTEASE"/>
    <property type="match status" value="1"/>
</dbReference>
<feature type="chain" id="PRO_5030689393" description="Thymus-specific serine protease" evidence="6">
    <location>
        <begin position="20"/>
        <end position="511"/>
    </location>
</feature>
<dbReference type="GO" id="GO:0008239">
    <property type="term" value="F:dipeptidyl-peptidase activity"/>
    <property type="evidence" value="ECO:0007669"/>
    <property type="project" value="TreeGrafter"/>
</dbReference>
<dbReference type="EMBL" id="HBFA01035671">
    <property type="protein sequence ID" value="CAD8686808.1"/>
    <property type="molecule type" value="Transcribed_RNA"/>
</dbReference>
<sequence>MAVLLLVTASILWFGQSGAALQQHPFRTSLWKDNGAGESIAVDAGFESKGPKAQWITQPLDHFDAGYNKTWQQRYFVNSSFFDGTGPVFLCVGGEGTAIKSSVVTTGEVHCGLMMTMAAEKKALVFAVEHRYYGESVPTPDLSTKSLQWLSSRQALEDLSLFIVSMNEKYNLTSQNPWVSWGGSYPGMLAAWIRYKYPHLVYAAISSSAPVRAVANYQGYNDVVAYSLRAEDIGGSQDCLDSVRAAFAELGLLLATPDNLRDVENQFNVCDQRGHPLDVANNRKKLAEVASMAFTFQENDMACNKPGCNIAKVCSVMTDEARGQPLDRLADMVALASGGYCVDVDDSADVRALTNTTLKGGKARVWFYQTCTEFGFYQTCDPDSHCPFTSKPWMSTLESWYAQCELAYGVQDTAARVPRSNAHYGGDRPAGSRILFANGEVDPWRAASITTSLPHQPALVVKGASHHQWTHPPKPTDTAEVIEAREAITEQLNKWLDDMGNDDGRKPIDLI</sequence>
<proteinExistence type="inferred from homology"/>
<dbReference type="Gene3D" id="3.40.50.1820">
    <property type="entry name" value="alpha/beta hydrolase"/>
    <property type="match status" value="1"/>
</dbReference>
<dbReference type="SUPFAM" id="SSF53474">
    <property type="entry name" value="alpha/beta-Hydrolases"/>
    <property type="match status" value="1"/>
</dbReference>